<reference evidence="1" key="1">
    <citation type="submission" date="2020-11" db="EMBL/GenBank/DDBJ databases">
        <authorList>
            <person name="Koelle M."/>
            <person name="Horta M.A.C."/>
            <person name="Nowrousian M."/>
            <person name="Ohm R.A."/>
            <person name="Benz P."/>
            <person name="Pilgard A."/>
        </authorList>
    </citation>
    <scope>NUCLEOTIDE SEQUENCE</scope>
    <source>
        <strain evidence="1">FPRL280</strain>
    </source>
</reference>
<protein>
    <submittedName>
        <fullName evidence="1">Uncharacterized protein</fullName>
    </submittedName>
</protein>
<sequence>MQVPREAGRDGTGVTWRDVDLEVLAYRTPFFGSDGPWGAIRAQLSITNEEWSSGSVALWVVVGDVDLLLCVERMLESRAVEEFVSHSDGGKEASMQQEPKPHVCEDKYRPLKCRYQRVHSLSGGNVP</sequence>
<accession>A0A8H7NSW1</accession>
<dbReference type="Proteomes" id="UP000639403">
    <property type="component" value="Unassembled WGS sequence"/>
</dbReference>
<name>A0A8H7NSW1_9APHY</name>
<evidence type="ECO:0000313" key="2">
    <source>
        <dbReference type="Proteomes" id="UP000639403"/>
    </source>
</evidence>
<evidence type="ECO:0000313" key="1">
    <source>
        <dbReference type="EMBL" id="KAF9800884.1"/>
    </source>
</evidence>
<reference evidence="1" key="2">
    <citation type="journal article" name="Front. Microbiol.">
        <title>Degradative Capacity of Two Strains of Rhodonia placenta: From Phenotype to Genotype.</title>
        <authorList>
            <person name="Kolle M."/>
            <person name="Horta M.A.C."/>
            <person name="Nowrousian M."/>
            <person name="Ohm R.A."/>
            <person name="Benz J.P."/>
            <person name="Pilgard A."/>
        </authorList>
    </citation>
    <scope>NUCLEOTIDE SEQUENCE</scope>
    <source>
        <strain evidence="1">FPRL280</strain>
    </source>
</reference>
<organism evidence="1 2">
    <name type="scientific">Rhodonia placenta</name>
    <dbReference type="NCBI Taxonomy" id="104341"/>
    <lineage>
        <taxon>Eukaryota</taxon>
        <taxon>Fungi</taxon>
        <taxon>Dikarya</taxon>
        <taxon>Basidiomycota</taxon>
        <taxon>Agaricomycotina</taxon>
        <taxon>Agaricomycetes</taxon>
        <taxon>Polyporales</taxon>
        <taxon>Adustoporiaceae</taxon>
        <taxon>Rhodonia</taxon>
    </lineage>
</organism>
<dbReference type="EMBL" id="JADOXO010000727">
    <property type="protein sequence ID" value="KAF9800884.1"/>
    <property type="molecule type" value="Genomic_DNA"/>
</dbReference>
<gene>
    <name evidence="1" type="ORF">IEO21_10267</name>
</gene>
<comment type="caution">
    <text evidence="1">The sequence shown here is derived from an EMBL/GenBank/DDBJ whole genome shotgun (WGS) entry which is preliminary data.</text>
</comment>
<dbReference type="AlphaFoldDB" id="A0A8H7NSW1"/>
<proteinExistence type="predicted"/>